<evidence type="ECO:0000256" key="2">
    <source>
        <dbReference type="ARBA" id="ARBA00023125"/>
    </source>
</evidence>
<dbReference type="PRINTS" id="PR00036">
    <property type="entry name" value="HTHLACI"/>
</dbReference>
<proteinExistence type="predicted"/>
<evidence type="ECO:0000313" key="6">
    <source>
        <dbReference type="Proteomes" id="UP000199135"/>
    </source>
</evidence>
<dbReference type="Proteomes" id="UP000199135">
    <property type="component" value="Unassembled WGS sequence"/>
</dbReference>
<evidence type="ECO:0000313" key="5">
    <source>
        <dbReference type="EMBL" id="SEH42701.1"/>
    </source>
</evidence>
<protein>
    <submittedName>
        <fullName evidence="5">Transcriptional regulator, LacI family</fullName>
    </submittedName>
</protein>
<dbReference type="PROSITE" id="PS50932">
    <property type="entry name" value="HTH_LACI_2"/>
    <property type="match status" value="1"/>
</dbReference>
<dbReference type="SMART" id="SM00354">
    <property type="entry name" value="HTH_LACI"/>
    <property type="match status" value="1"/>
</dbReference>
<dbReference type="Pfam" id="PF00356">
    <property type="entry name" value="LacI"/>
    <property type="match status" value="1"/>
</dbReference>
<gene>
    <name evidence="5" type="ORF">SAMN05216447_102102</name>
</gene>
<dbReference type="RefSeq" id="WP_078686988.1">
    <property type="nucleotide sequence ID" value="NZ_FNWT01000002.1"/>
</dbReference>
<dbReference type="Gene3D" id="3.40.50.2300">
    <property type="match status" value="2"/>
</dbReference>
<dbReference type="Pfam" id="PF13377">
    <property type="entry name" value="Peripla_BP_3"/>
    <property type="match status" value="1"/>
</dbReference>
<name>A0A1H6I8Q7_9ACTN</name>
<reference evidence="5 6" key="1">
    <citation type="submission" date="2016-10" db="EMBL/GenBank/DDBJ databases">
        <authorList>
            <person name="Varghese N."/>
            <person name="Submissions S."/>
        </authorList>
    </citation>
    <scope>NUCLEOTIDE SEQUENCE [LARGE SCALE GENOMIC DNA]</scope>
    <source>
        <strain evidence="5 6">WCP15</strain>
    </source>
</reference>
<dbReference type="InterPro" id="IPR028082">
    <property type="entry name" value="Peripla_BP_I"/>
</dbReference>
<dbReference type="SUPFAM" id="SSF53822">
    <property type="entry name" value="Periplasmic binding protein-like I"/>
    <property type="match status" value="1"/>
</dbReference>
<organism evidence="5 6">
    <name type="scientific">Parafannyhessea umbonata</name>
    <dbReference type="NCBI Taxonomy" id="604330"/>
    <lineage>
        <taxon>Bacteria</taxon>
        <taxon>Bacillati</taxon>
        <taxon>Actinomycetota</taxon>
        <taxon>Coriobacteriia</taxon>
        <taxon>Coriobacteriales</taxon>
        <taxon>Atopobiaceae</taxon>
        <taxon>Parafannyhessea</taxon>
    </lineage>
</organism>
<dbReference type="InterPro" id="IPR010982">
    <property type="entry name" value="Lambda_DNA-bd_dom_sf"/>
</dbReference>
<dbReference type="SUPFAM" id="SSF47413">
    <property type="entry name" value="lambda repressor-like DNA-binding domains"/>
    <property type="match status" value="1"/>
</dbReference>
<accession>A0A1H6I8Q7</accession>
<keyword evidence="1" id="KW-0805">Transcription regulation</keyword>
<dbReference type="Gene3D" id="1.10.260.40">
    <property type="entry name" value="lambda repressor-like DNA-binding domains"/>
    <property type="match status" value="1"/>
</dbReference>
<evidence type="ECO:0000256" key="1">
    <source>
        <dbReference type="ARBA" id="ARBA00023015"/>
    </source>
</evidence>
<evidence type="ECO:0000259" key="4">
    <source>
        <dbReference type="PROSITE" id="PS50932"/>
    </source>
</evidence>
<sequence length="336" mass="36044">MTIKDVARYCGVSVSTVSRVLNNHPDVSKQVRARVQEAIATLHYVPNKSARDLVAAPMNAIGVVIRGSGNPFFTPIINAMDEEADKHDCTLISELISDRDNEISAAAEFVRSKRLKGIIFLGGRFDYTQDEIASIGVPFVCCTFDNQFGDLDESSFSSVSIDDAAEALKATEFLLEHGHRKIAILLDSVDSNSVGALRYSGYCAALKDAGVPVDCDLVVQTGGFSMSSAYDETLALLGRRPDVSAIFSISDSMAVAAMKAISDLGRRVPEDVSVIAIDGIESSLYTVPTLTTLCQPQQTFGKTAVQVLMGVLNDGAQNEHLRLETTLRVGGTVGSR</sequence>
<dbReference type="EMBL" id="FNWT01000002">
    <property type="protein sequence ID" value="SEH42701.1"/>
    <property type="molecule type" value="Genomic_DNA"/>
</dbReference>
<keyword evidence="6" id="KW-1185">Reference proteome</keyword>
<feature type="domain" description="HTH lacI-type" evidence="4">
    <location>
        <begin position="1"/>
        <end position="55"/>
    </location>
</feature>
<dbReference type="CDD" id="cd06267">
    <property type="entry name" value="PBP1_LacI_sugar_binding-like"/>
    <property type="match status" value="1"/>
</dbReference>
<dbReference type="CDD" id="cd01392">
    <property type="entry name" value="HTH_LacI"/>
    <property type="match status" value="1"/>
</dbReference>
<dbReference type="InterPro" id="IPR046335">
    <property type="entry name" value="LacI/GalR-like_sensor"/>
</dbReference>
<evidence type="ECO:0000256" key="3">
    <source>
        <dbReference type="ARBA" id="ARBA00023163"/>
    </source>
</evidence>
<keyword evidence="3" id="KW-0804">Transcription</keyword>
<dbReference type="PANTHER" id="PTHR30146">
    <property type="entry name" value="LACI-RELATED TRANSCRIPTIONAL REPRESSOR"/>
    <property type="match status" value="1"/>
</dbReference>
<dbReference type="PANTHER" id="PTHR30146:SF109">
    <property type="entry name" value="HTH-TYPE TRANSCRIPTIONAL REGULATOR GALS"/>
    <property type="match status" value="1"/>
</dbReference>
<keyword evidence="2" id="KW-0238">DNA-binding</keyword>
<dbReference type="InterPro" id="IPR000843">
    <property type="entry name" value="HTH_LacI"/>
</dbReference>
<comment type="caution">
    <text evidence="5">The sequence shown here is derived from an EMBL/GenBank/DDBJ whole genome shotgun (WGS) entry which is preliminary data.</text>
</comment>